<evidence type="ECO:0008006" key="3">
    <source>
        <dbReference type="Google" id="ProtNLM"/>
    </source>
</evidence>
<accession>A0A846YF49</accession>
<keyword evidence="2" id="KW-1185">Reference proteome</keyword>
<evidence type="ECO:0000313" key="2">
    <source>
        <dbReference type="Proteomes" id="UP000570678"/>
    </source>
</evidence>
<evidence type="ECO:0000313" key="1">
    <source>
        <dbReference type="EMBL" id="NKY56350.1"/>
    </source>
</evidence>
<gene>
    <name evidence="1" type="ORF">HGA15_09320</name>
</gene>
<comment type="caution">
    <text evidence="1">The sequence shown here is derived from an EMBL/GenBank/DDBJ whole genome shotgun (WGS) entry which is preliminary data.</text>
</comment>
<sequence>MADYHYADQFVLPTKADATGTPEEWAHVALGEVAGRGGQLIWRGLLGLRLARRSAPEQVAGWPIVERGDTWITLAAPSWMLTGNLVFEVGAESVSLVTFIRYERPIGKWIWTRAARAHRRLAPGLLADAQRVLRTRL</sequence>
<proteinExistence type="predicted"/>
<dbReference type="AlphaFoldDB" id="A0A846YF49"/>
<reference evidence="1 2" key="1">
    <citation type="submission" date="2020-04" db="EMBL/GenBank/DDBJ databases">
        <title>MicrobeNet Type strains.</title>
        <authorList>
            <person name="Nicholson A.C."/>
        </authorList>
    </citation>
    <scope>NUCLEOTIDE SEQUENCE [LARGE SCALE GENOMIC DNA]</scope>
    <source>
        <strain evidence="1 2">JCM 3332</strain>
    </source>
</reference>
<organism evidence="1 2">
    <name type="scientific">Nocardia flavorosea</name>
    <dbReference type="NCBI Taxonomy" id="53429"/>
    <lineage>
        <taxon>Bacteria</taxon>
        <taxon>Bacillati</taxon>
        <taxon>Actinomycetota</taxon>
        <taxon>Actinomycetes</taxon>
        <taxon>Mycobacteriales</taxon>
        <taxon>Nocardiaceae</taxon>
        <taxon>Nocardia</taxon>
    </lineage>
</organism>
<protein>
    <recommendedName>
        <fullName evidence="3">DUF2867 domain-containing protein</fullName>
    </recommendedName>
</protein>
<dbReference type="Proteomes" id="UP000570678">
    <property type="component" value="Unassembled WGS sequence"/>
</dbReference>
<name>A0A846YF49_9NOCA</name>
<dbReference type="EMBL" id="JAAXOT010000004">
    <property type="protein sequence ID" value="NKY56350.1"/>
    <property type="molecule type" value="Genomic_DNA"/>
</dbReference>